<comment type="caution">
    <text evidence="1">The sequence shown here is derived from an EMBL/GenBank/DDBJ whole genome shotgun (WGS) entry which is preliminary data.</text>
</comment>
<name>A0ABV7A784_9BACI</name>
<sequence>MRVAVEQLVSGCVVKEDVEGKSGKPIIPRNTVLNDELIEVLRSFLIDMVEVGSLLADGGNFHPQTQVGEMVSEEKLPVGEDSLSFQDHYRLVAAGWQKLLAEWKSGVPIDIDYIGKLVSPLLRRTEGMKGQSALSHLELWENKNLSYFHSVSLAVLASLVAKNAGFPQQHWMQIGLAGFLAECGKAKLPAGHDLSKAQELPVISYRMLREDDAIGTDVKLAVLQYQERNDGTGYPLGLTAEKIHKYAKVLAVCDMFISMVQERTPIYHAMEYIDQHKYSLFDYQAAEAFIETVLPYSIGSQVQLSDGRKGTIVFIDTNSSLRPVVQLSPDNIINLQVYTSLHIAKTLDL</sequence>
<dbReference type="GO" id="GO:0016787">
    <property type="term" value="F:hydrolase activity"/>
    <property type="evidence" value="ECO:0007669"/>
    <property type="project" value="UniProtKB-KW"/>
</dbReference>
<evidence type="ECO:0000313" key="2">
    <source>
        <dbReference type="Proteomes" id="UP001595387"/>
    </source>
</evidence>
<dbReference type="Gene3D" id="1.10.3210.10">
    <property type="entry name" value="Hypothetical protein af1432"/>
    <property type="match status" value="1"/>
</dbReference>
<reference evidence="2" key="1">
    <citation type="journal article" date="2019" name="Int. J. Syst. Evol. Microbiol.">
        <title>The Global Catalogue of Microorganisms (GCM) 10K type strain sequencing project: providing services to taxonomists for standard genome sequencing and annotation.</title>
        <authorList>
            <consortium name="The Broad Institute Genomics Platform"/>
            <consortium name="The Broad Institute Genome Sequencing Center for Infectious Disease"/>
            <person name="Wu L."/>
            <person name="Ma J."/>
        </authorList>
    </citation>
    <scope>NUCLEOTIDE SEQUENCE [LARGE SCALE GENOMIC DNA]</scope>
    <source>
        <strain evidence="2">KCTC 13193</strain>
    </source>
</reference>
<dbReference type="RefSeq" id="WP_390306140.1">
    <property type="nucleotide sequence ID" value="NZ_JBHRRZ010000016.1"/>
</dbReference>
<dbReference type="Pfam" id="PF13487">
    <property type="entry name" value="HD_5"/>
    <property type="match status" value="1"/>
</dbReference>
<proteinExistence type="predicted"/>
<keyword evidence="2" id="KW-1185">Reference proteome</keyword>
<gene>
    <name evidence="1" type="ORF">ACFODW_10550</name>
</gene>
<protein>
    <submittedName>
        <fullName evidence="1">HD-GYP domain-containing protein</fullName>
        <ecNumber evidence="1">3.1.4.-</ecNumber>
    </submittedName>
</protein>
<keyword evidence="1" id="KW-0378">Hydrolase</keyword>
<dbReference type="EMBL" id="JBHRRZ010000016">
    <property type="protein sequence ID" value="MFC2948776.1"/>
    <property type="molecule type" value="Genomic_DNA"/>
</dbReference>
<dbReference type="InterPro" id="IPR003607">
    <property type="entry name" value="HD/PDEase_dom"/>
</dbReference>
<evidence type="ECO:0000313" key="1">
    <source>
        <dbReference type="EMBL" id="MFC2948776.1"/>
    </source>
</evidence>
<dbReference type="Proteomes" id="UP001595387">
    <property type="component" value="Unassembled WGS sequence"/>
</dbReference>
<dbReference type="PANTHER" id="PTHR43155:SF2">
    <property type="entry name" value="CYCLIC DI-GMP PHOSPHODIESTERASE PA4108"/>
    <property type="match status" value="1"/>
</dbReference>
<dbReference type="EC" id="3.1.4.-" evidence="1"/>
<dbReference type="CDD" id="cd00077">
    <property type="entry name" value="HDc"/>
    <property type="match status" value="1"/>
</dbReference>
<dbReference type="SUPFAM" id="SSF109604">
    <property type="entry name" value="HD-domain/PDEase-like"/>
    <property type="match status" value="1"/>
</dbReference>
<dbReference type="PANTHER" id="PTHR43155">
    <property type="entry name" value="CYCLIC DI-GMP PHOSPHODIESTERASE PA4108-RELATED"/>
    <property type="match status" value="1"/>
</dbReference>
<organism evidence="1 2">
    <name type="scientific">Virgibacillus sediminis</name>
    <dbReference type="NCBI Taxonomy" id="202260"/>
    <lineage>
        <taxon>Bacteria</taxon>
        <taxon>Bacillati</taxon>
        <taxon>Bacillota</taxon>
        <taxon>Bacilli</taxon>
        <taxon>Bacillales</taxon>
        <taxon>Bacillaceae</taxon>
        <taxon>Virgibacillus</taxon>
    </lineage>
</organism>
<accession>A0ABV7A784</accession>